<dbReference type="RefSeq" id="WP_344675929.1">
    <property type="nucleotide sequence ID" value="NZ_BAAAZI010000015.1"/>
</dbReference>
<gene>
    <name evidence="2" type="ORF">GCM10022216_33990</name>
</gene>
<accession>A0ABP7Z6D0</accession>
<keyword evidence="1" id="KW-0812">Transmembrane</keyword>
<reference evidence="3" key="1">
    <citation type="journal article" date="2019" name="Int. J. Syst. Evol. Microbiol.">
        <title>The Global Catalogue of Microorganisms (GCM) 10K type strain sequencing project: providing services to taxonomists for standard genome sequencing and annotation.</title>
        <authorList>
            <consortium name="The Broad Institute Genomics Platform"/>
            <consortium name="The Broad Institute Genome Sequencing Center for Infectious Disease"/>
            <person name="Wu L."/>
            <person name="Ma J."/>
        </authorList>
    </citation>
    <scope>NUCLEOTIDE SEQUENCE [LARGE SCALE GENOMIC DNA]</scope>
    <source>
        <strain evidence="3">JCM 16704</strain>
    </source>
</reference>
<keyword evidence="1" id="KW-0472">Membrane</keyword>
<evidence type="ECO:0000256" key="1">
    <source>
        <dbReference type="SAM" id="Phobius"/>
    </source>
</evidence>
<proteinExistence type="predicted"/>
<organism evidence="2 3">
    <name type="scientific">Sphingobacterium kyonggiense</name>
    <dbReference type="NCBI Taxonomy" id="714075"/>
    <lineage>
        <taxon>Bacteria</taxon>
        <taxon>Pseudomonadati</taxon>
        <taxon>Bacteroidota</taxon>
        <taxon>Sphingobacteriia</taxon>
        <taxon>Sphingobacteriales</taxon>
        <taxon>Sphingobacteriaceae</taxon>
        <taxon>Sphingobacterium</taxon>
    </lineage>
</organism>
<dbReference type="Proteomes" id="UP001500101">
    <property type="component" value="Unassembled WGS sequence"/>
</dbReference>
<dbReference type="EMBL" id="BAAAZI010000015">
    <property type="protein sequence ID" value="GAA4147738.1"/>
    <property type="molecule type" value="Genomic_DNA"/>
</dbReference>
<evidence type="ECO:0000313" key="3">
    <source>
        <dbReference type="Proteomes" id="UP001500101"/>
    </source>
</evidence>
<dbReference type="InterPro" id="IPR007060">
    <property type="entry name" value="FtsL/DivIC"/>
</dbReference>
<evidence type="ECO:0000313" key="2">
    <source>
        <dbReference type="EMBL" id="GAA4147738.1"/>
    </source>
</evidence>
<keyword evidence="1" id="KW-1133">Transmembrane helix</keyword>
<dbReference type="Pfam" id="PF04977">
    <property type="entry name" value="DivIC"/>
    <property type="match status" value="1"/>
</dbReference>
<protein>
    <submittedName>
        <fullName evidence="2">Septum formation initiator family protein</fullName>
    </submittedName>
</protein>
<keyword evidence="3" id="KW-1185">Reference proteome</keyword>
<comment type="caution">
    <text evidence="2">The sequence shown here is derived from an EMBL/GenBank/DDBJ whole genome shotgun (WGS) entry which is preliminary data.</text>
</comment>
<sequence length="102" mass="12271">MERVINTIKNKYLIAGVAFVIWMFFFDRYDVATQVSFQQEKSKLEEEKAYYTSETEKIEQSIKDVQFNPNEIQRIAREKYKMKKQSEDIYIISEVEAPKKEE</sequence>
<name>A0ABP7Z6D0_9SPHI</name>
<feature type="transmembrane region" description="Helical" evidence="1">
    <location>
        <begin position="12"/>
        <end position="29"/>
    </location>
</feature>